<evidence type="ECO:0000256" key="3">
    <source>
        <dbReference type="ARBA" id="ARBA00017941"/>
    </source>
</evidence>
<sequence length="135" mass="14850">MDLDKSLNISAAGMRSQGTRLRVIAENIANAGSTAQTPGGEPYRRKLVTFENVLDHAIGVETVRVDSIVADRGAFGRRFEPGHPAADEDGYVLTPNVNSLMEMSDMREAQRSYEANLKVIESSRAMLQKTIDILR</sequence>
<evidence type="ECO:0000256" key="5">
    <source>
        <dbReference type="ARBA" id="ARBA00025933"/>
    </source>
</evidence>
<dbReference type="EMBL" id="JAAQPH010000009">
    <property type="protein sequence ID" value="NIA69435.1"/>
    <property type="molecule type" value="Genomic_DNA"/>
</dbReference>
<dbReference type="Proteomes" id="UP000761264">
    <property type="component" value="Unassembled WGS sequence"/>
</dbReference>
<keyword evidence="4 6" id="KW-0975">Bacterial flagellum</keyword>
<comment type="similarity">
    <text evidence="2">Belongs to the flagella basal body rod proteins family.</text>
</comment>
<name>A0A967KC16_9PROT</name>
<comment type="subcellular location">
    <subcellularLocation>
        <location evidence="1 6">Bacterial flagellum basal body</location>
    </subcellularLocation>
</comment>
<dbReference type="InterPro" id="IPR006299">
    <property type="entry name" value="FlgC"/>
</dbReference>
<evidence type="ECO:0000256" key="1">
    <source>
        <dbReference type="ARBA" id="ARBA00004117"/>
    </source>
</evidence>
<evidence type="ECO:0000256" key="6">
    <source>
        <dbReference type="RuleBase" id="RU362062"/>
    </source>
</evidence>
<keyword evidence="8" id="KW-0969">Cilium</keyword>
<accession>A0A967KC16</accession>
<dbReference type="NCBIfam" id="TIGR01395">
    <property type="entry name" value="FlgC"/>
    <property type="match status" value="1"/>
</dbReference>
<keyword evidence="8" id="KW-0282">Flagellum</keyword>
<dbReference type="PANTHER" id="PTHR30435">
    <property type="entry name" value="FLAGELLAR PROTEIN"/>
    <property type="match status" value="1"/>
</dbReference>
<keyword evidence="9" id="KW-1185">Reference proteome</keyword>
<evidence type="ECO:0000313" key="8">
    <source>
        <dbReference type="EMBL" id="NIA69435.1"/>
    </source>
</evidence>
<dbReference type="RefSeq" id="WP_167225051.1">
    <property type="nucleotide sequence ID" value="NZ_JAAQPH010000009.1"/>
</dbReference>
<comment type="subunit">
    <text evidence="5 6">The basal body constitutes a major portion of the flagellar organelle and consists of four rings (L,P,S, and M) mounted on a central rod. The rod consists of about 26 subunits of FlgG in the distal portion, and FlgB, FlgC and FlgF are thought to build up the proximal portion of the rod with about 6 subunits each.</text>
</comment>
<evidence type="ECO:0000256" key="2">
    <source>
        <dbReference type="ARBA" id="ARBA00009677"/>
    </source>
</evidence>
<dbReference type="Pfam" id="PF06429">
    <property type="entry name" value="Flg_bbr_C"/>
    <property type="match status" value="1"/>
</dbReference>
<protein>
    <recommendedName>
        <fullName evidence="3 6">Flagellar basal-body rod protein FlgC</fullName>
    </recommendedName>
</protein>
<keyword evidence="8" id="KW-0966">Cell projection</keyword>
<dbReference type="GO" id="GO:0071978">
    <property type="term" value="P:bacterial-type flagellum-dependent swarming motility"/>
    <property type="evidence" value="ECO:0007669"/>
    <property type="project" value="TreeGrafter"/>
</dbReference>
<feature type="domain" description="Flagellar basal-body/hook protein C-terminal" evidence="7">
    <location>
        <begin position="89"/>
        <end position="132"/>
    </location>
</feature>
<gene>
    <name evidence="8" type="primary">flgC</name>
    <name evidence="8" type="ORF">HBA54_12615</name>
</gene>
<dbReference type="PANTHER" id="PTHR30435:SF2">
    <property type="entry name" value="FLAGELLAR BASAL-BODY ROD PROTEIN FLGC"/>
    <property type="match status" value="1"/>
</dbReference>
<evidence type="ECO:0000313" key="9">
    <source>
        <dbReference type="Proteomes" id="UP000761264"/>
    </source>
</evidence>
<evidence type="ECO:0000256" key="4">
    <source>
        <dbReference type="ARBA" id="ARBA00023143"/>
    </source>
</evidence>
<evidence type="ECO:0000259" key="7">
    <source>
        <dbReference type="Pfam" id="PF06429"/>
    </source>
</evidence>
<proteinExistence type="inferred from homology"/>
<comment type="caution">
    <text evidence="8">The sequence shown here is derived from an EMBL/GenBank/DDBJ whole genome shotgun (WGS) entry which is preliminary data.</text>
</comment>
<dbReference type="InterPro" id="IPR010930">
    <property type="entry name" value="Flg_bb/hook_C_dom"/>
</dbReference>
<dbReference type="GO" id="GO:0030694">
    <property type="term" value="C:bacterial-type flagellum basal body, rod"/>
    <property type="evidence" value="ECO:0007669"/>
    <property type="project" value="UniProtKB-UniRule"/>
</dbReference>
<organism evidence="8 9">
    <name type="scientific">Pelagibius litoralis</name>
    <dbReference type="NCBI Taxonomy" id="374515"/>
    <lineage>
        <taxon>Bacteria</taxon>
        <taxon>Pseudomonadati</taxon>
        <taxon>Pseudomonadota</taxon>
        <taxon>Alphaproteobacteria</taxon>
        <taxon>Rhodospirillales</taxon>
        <taxon>Rhodovibrionaceae</taxon>
        <taxon>Pelagibius</taxon>
    </lineage>
</organism>
<reference evidence="8" key="1">
    <citation type="submission" date="2020-03" db="EMBL/GenBank/DDBJ databases">
        <title>Genome of Pelagibius litoralis DSM 21314T.</title>
        <authorList>
            <person name="Wang G."/>
        </authorList>
    </citation>
    <scope>NUCLEOTIDE SEQUENCE</scope>
    <source>
        <strain evidence="8">DSM 21314</strain>
    </source>
</reference>
<dbReference type="AlphaFoldDB" id="A0A967KC16"/>